<protein>
    <submittedName>
        <fullName evidence="2">14421_t:CDS:1</fullName>
    </submittedName>
</protein>
<proteinExistence type="predicted"/>
<feature type="compositionally biased region" description="Acidic residues" evidence="1">
    <location>
        <begin position="191"/>
        <end position="201"/>
    </location>
</feature>
<dbReference type="Proteomes" id="UP000789570">
    <property type="component" value="Unassembled WGS sequence"/>
</dbReference>
<sequence length="235" mass="26412">MTSSEWHRYFDDYDASNWNDPKKLRYQKANDVVTKSLLSLINDCEDDVKNQAAAKLLANKASMATIVNARRNQLFADPLNAFLDAWLCRDVDMQYKNLEQLAHTKLNCEQIDNVTRFSSALTGAAVKNLSNVIPELTSVIPSKRPLESLNSEIASTGQEIPEGARTPPPISPPNKEDSKRIQPKRQSTESNDFDDSEIEDAQEYKQDGSRTPPTIATPPTFTTLSIRRTKNLINE</sequence>
<dbReference type="AlphaFoldDB" id="A0A9N8VMF0"/>
<organism evidence="2 3">
    <name type="scientific">Funneliformis caledonium</name>
    <dbReference type="NCBI Taxonomy" id="1117310"/>
    <lineage>
        <taxon>Eukaryota</taxon>
        <taxon>Fungi</taxon>
        <taxon>Fungi incertae sedis</taxon>
        <taxon>Mucoromycota</taxon>
        <taxon>Glomeromycotina</taxon>
        <taxon>Glomeromycetes</taxon>
        <taxon>Glomerales</taxon>
        <taxon>Glomeraceae</taxon>
        <taxon>Funneliformis</taxon>
    </lineage>
</organism>
<name>A0A9N8VMF0_9GLOM</name>
<evidence type="ECO:0000313" key="2">
    <source>
        <dbReference type="EMBL" id="CAG8457854.1"/>
    </source>
</evidence>
<dbReference type="OrthoDB" id="2364859at2759"/>
<evidence type="ECO:0000256" key="1">
    <source>
        <dbReference type="SAM" id="MobiDB-lite"/>
    </source>
</evidence>
<feature type="region of interest" description="Disordered" evidence="1">
    <location>
        <begin position="156"/>
        <end position="235"/>
    </location>
</feature>
<gene>
    <name evidence="2" type="ORF">FCALED_LOCUS1594</name>
</gene>
<dbReference type="EMBL" id="CAJVPQ010000211">
    <property type="protein sequence ID" value="CAG8457854.1"/>
    <property type="molecule type" value="Genomic_DNA"/>
</dbReference>
<accession>A0A9N8VMF0</accession>
<feature type="compositionally biased region" description="Low complexity" evidence="1">
    <location>
        <begin position="211"/>
        <end position="223"/>
    </location>
</feature>
<keyword evidence="3" id="KW-1185">Reference proteome</keyword>
<comment type="caution">
    <text evidence="2">The sequence shown here is derived from an EMBL/GenBank/DDBJ whole genome shotgun (WGS) entry which is preliminary data.</text>
</comment>
<evidence type="ECO:0000313" key="3">
    <source>
        <dbReference type="Proteomes" id="UP000789570"/>
    </source>
</evidence>
<reference evidence="2" key="1">
    <citation type="submission" date="2021-06" db="EMBL/GenBank/DDBJ databases">
        <authorList>
            <person name="Kallberg Y."/>
            <person name="Tangrot J."/>
            <person name="Rosling A."/>
        </authorList>
    </citation>
    <scope>NUCLEOTIDE SEQUENCE</scope>
    <source>
        <strain evidence="2">UK204</strain>
    </source>
</reference>